<gene>
    <name evidence="2" type="ORF">Tco_0975827</name>
</gene>
<reference evidence="2" key="1">
    <citation type="journal article" date="2022" name="Int. J. Mol. Sci.">
        <title>Draft Genome of Tanacetum Coccineum: Genomic Comparison of Closely Related Tanacetum-Family Plants.</title>
        <authorList>
            <person name="Yamashiro T."/>
            <person name="Shiraishi A."/>
            <person name="Nakayama K."/>
            <person name="Satake H."/>
        </authorList>
    </citation>
    <scope>NUCLEOTIDE SEQUENCE</scope>
</reference>
<dbReference type="PROSITE" id="PS50006">
    <property type="entry name" value="FHA_DOMAIN"/>
    <property type="match status" value="1"/>
</dbReference>
<keyword evidence="3" id="KW-1185">Reference proteome</keyword>
<comment type="caution">
    <text evidence="2">The sequence shown here is derived from an EMBL/GenBank/DDBJ whole genome shotgun (WGS) entry which is preliminary data.</text>
</comment>
<evidence type="ECO:0000259" key="1">
    <source>
        <dbReference type="PROSITE" id="PS50006"/>
    </source>
</evidence>
<accession>A0ABQ5EFL0</accession>
<proteinExistence type="predicted"/>
<name>A0ABQ5EFL0_9ASTR</name>
<dbReference type="InterPro" id="IPR013103">
    <property type="entry name" value="RVT_2"/>
</dbReference>
<feature type="domain" description="FHA" evidence="1">
    <location>
        <begin position="34"/>
        <end position="85"/>
    </location>
</feature>
<evidence type="ECO:0000313" key="3">
    <source>
        <dbReference type="Proteomes" id="UP001151760"/>
    </source>
</evidence>
<reference evidence="2" key="2">
    <citation type="submission" date="2022-01" db="EMBL/GenBank/DDBJ databases">
        <authorList>
            <person name="Yamashiro T."/>
            <person name="Shiraishi A."/>
            <person name="Satake H."/>
            <person name="Nakayama K."/>
        </authorList>
    </citation>
    <scope>NUCLEOTIDE SEQUENCE</scope>
</reference>
<dbReference type="Pfam" id="PF07727">
    <property type="entry name" value="RVT_2"/>
    <property type="match status" value="1"/>
</dbReference>
<dbReference type="Proteomes" id="UP001151760">
    <property type="component" value="Unassembled WGS sequence"/>
</dbReference>
<protein>
    <submittedName>
        <fullName evidence="2">Retrovirus-related pol polyprotein from transposon TNT 1-94</fullName>
    </submittedName>
</protein>
<evidence type="ECO:0000313" key="2">
    <source>
        <dbReference type="EMBL" id="GJT49670.1"/>
    </source>
</evidence>
<sequence length="116" mass="13165">MDVKTAFLNGDLEEEIYMNQPEGFIAPGQEGKIIAVGRGENGFRSNCRGHTKSRHIRRRHNSIRQRLSTGVISIDYVASNGYIADPFTKRLMQSVSSKSSKEWDIALRMMSFLKKT</sequence>
<organism evidence="2 3">
    <name type="scientific">Tanacetum coccineum</name>
    <dbReference type="NCBI Taxonomy" id="301880"/>
    <lineage>
        <taxon>Eukaryota</taxon>
        <taxon>Viridiplantae</taxon>
        <taxon>Streptophyta</taxon>
        <taxon>Embryophyta</taxon>
        <taxon>Tracheophyta</taxon>
        <taxon>Spermatophyta</taxon>
        <taxon>Magnoliopsida</taxon>
        <taxon>eudicotyledons</taxon>
        <taxon>Gunneridae</taxon>
        <taxon>Pentapetalae</taxon>
        <taxon>asterids</taxon>
        <taxon>campanulids</taxon>
        <taxon>Asterales</taxon>
        <taxon>Asteraceae</taxon>
        <taxon>Asteroideae</taxon>
        <taxon>Anthemideae</taxon>
        <taxon>Anthemidinae</taxon>
        <taxon>Tanacetum</taxon>
    </lineage>
</organism>
<dbReference type="EMBL" id="BQNB010016257">
    <property type="protein sequence ID" value="GJT49670.1"/>
    <property type="molecule type" value="Genomic_DNA"/>
</dbReference>
<dbReference type="InterPro" id="IPR000253">
    <property type="entry name" value="FHA_dom"/>
</dbReference>